<keyword evidence="3" id="KW-0804">Transcription</keyword>
<dbReference type="Proteomes" id="UP000001188">
    <property type="component" value="Chromosome"/>
</dbReference>
<dbReference type="HOGENOM" id="CLU_069356_40_0_6"/>
<feature type="domain" description="HTH tetR-type" evidence="5">
    <location>
        <begin position="40"/>
        <end position="100"/>
    </location>
</feature>
<keyword evidence="1" id="KW-0805">Transcription regulation</keyword>
<dbReference type="GO" id="GO:0003700">
    <property type="term" value="F:DNA-binding transcription factor activity"/>
    <property type="evidence" value="ECO:0007669"/>
    <property type="project" value="TreeGrafter"/>
</dbReference>
<proteinExistence type="predicted"/>
<dbReference type="InterPro" id="IPR009057">
    <property type="entry name" value="Homeodomain-like_sf"/>
</dbReference>
<dbReference type="GO" id="GO:0000976">
    <property type="term" value="F:transcription cis-regulatory region binding"/>
    <property type="evidence" value="ECO:0007669"/>
    <property type="project" value="TreeGrafter"/>
</dbReference>
<gene>
    <name evidence="6" type="ORF">XCCB100_3507</name>
</gene>
<evidence type="ECO:0000259" key="5">
    <source>
        <dbReference type="PROSITE" id="PS50977"/>
    </source>
</evidence>
<dbReference type="AlphaFoldDB" id="B0RUD0"/>
<evidence type="ECO:0000256" key="4">
    <source>
        <dbReference type="PROSITE-ProRule" id="PRU00335"/>
    </source>
</evidence>
<dbReference type="InterPro" id="IPR025996">
    <property type="entry name" value="MT1864/Rv1816-like_C"/>
</dbReference>
<dbReference type="InterPro" id="IPR001647">
    <property type="entry name" value="HTH_TetR"/>
</dbReference>
<dbReference type="SUPFAM" id="SSF46689">
    <property type="entry name" value="Homeodomain-like"/>
    <property type="match status" value="1"/>
</dbReference>
<evidence type="ECO:0000313" key="6">
    <source>
        <dbReference type="EMBL" id="CAP52872.1"/>
    </source>
</evidence>
<protein>
    <submittedName>
        <fullName evidence="6">Transcriptional regulator, TetR family</fullName>
    </submittedName>
</protein>
<dbReference type="KEGG" id="xca:xcc-b100_3507"/>
<dbReference type="Pfam" id="PF13305">
    <property type="entry name" value="TetR_C_33"/>
    <property type="match status" value="1"/>
</dbReference>
<dbReference type="SUPFAM" id="SSF48498">
    <property type="entry name" value="Tetracyclin repressor-like, C-terminal domain"/>
    <property type="match status" value="1"/>
</dbReference>
<dbReference type="PANTHER" id="PTHR30055">
    <property type="entry name" value="HTH-TYPE TRANSCRIPTIONAL REGULATOR RUTR"/>
    <property type="match status" value="1"/>
</dbReference>
<reference evidence="6 7" key="1">
    <citation type="journal article" date="2008" name="J. Biotechnol.">
        <title>The genome of Xanthomonas campestris pv. campestris B100 and its use for the reconstruction of metabolic pathways involved in xanthan biosynthesis.</title>
        <authorList>
            <person name="Vorholter F.J."/>
            <person name="Schneiker S."/>
            <person name="Goesmann A."/>
            <person name="Krause L."/>
            <person name="Bekel T."/>
            <person name="Kaiser O."/>
            <person name="Linke B."/>
            <person name="Patschkowski T."/>
            <person name="Ruckert C."/>
            <person name="Schmid J."/>
            <person name="Sidhu V.K."/>
            <person name="Sieber V."/>
            <person name="Tauch A."/>
            <person name="Watt S.A."/>
            <person name="Weisshaar B."/>
            <person name="Becker A."/>
            <person name="Niehaus K."/>
            <person name="Puhler A."/>
        </authorList>
    </citation>
    <scope>NUCLEOTIDE SEQUENCE [LARGE SCALE GENOMIC DNA]</scope>
    <source>
        <strain evidence="6 7">B100</strain>
    </source>
</reference>
<evidence type="ECO:0000256" key="1">
    <source>
        <dbReference type="ARBA" id="ARBA00023015"/>
    </source>
</evidence>
<name>B0RUD0_XANCB</name>
<dbReference type="Pfam" id="PF00440">
    <property type="entry name" value="TetR_N"/>
    <property type="match status" value="1"/>
</dbReference>
<evidence type="ECO:0000256" key="3">
    <source>
        <dbReference type="ARBA" id="ARBA00023163"/>
    </source>
</evidence>
<dbReference type="PROSITE" id="PS50977">
    <property type="entry name" value="HTH_TETR_2"/>
    <property type="match status" value="1"/>
</dbReference>
<dbReference type="InterPro" id="IPR050109">
    <property type="entry name" value="HTH-type_TetR-like_transc_reg"/>
</dbReference>
<accession>B0RUD0</accession>
<dbReference type="InterPro" id="IPR036271">
    <property type="entry name" value="Tet_transcr_reg_TetR-rel_C_sf"/>
</dbReference>
<evidence type="ECO:0000256" key="2">
    <source>
        <dbReference type="ARBA" id="ARBA00023125"/>
    </source>
</evidence>
<evidence type="ECO:0000313" key="7">
    <source>
        <dbReference type="Proteomes" id="UP000001188"/>
    </source>
</evidence>
<dbReference type="EMBL" id="AM920689">
    <property type="protein sequence ID" value="CAP52872.1"/>
    <property type="molecule type" value="Genomic_DNA"/>
</dbReference>
<feature type="DNA-binding region" description="H-T-H motif" evidence="4">
    <location>
        <begin position="63"/>
        <end position="82"/>
    </location>
</feature>
<dbReference type="Gene3D" id="1.10.357.10">
    <property type="entry name" value="Tetracycline Repressor, domain 2"/>
    <property type="match status" value="1"/>
</dbReference>
<dbReference type="PANTHER" id="PTHR30055:SF220">
    <property type="entry name" value="TETR-FAMILY REGULATORY PROTEIN"/>
    <property type="match status" value="1"/>
</dbReference>
<keyword evidence="2 4" id="KW-0238">DNA-binding</keyword>
<organism evidence="6 7">
    <name type="scientific">Xanthomonas campestris pv. campestris (strain B100)</name>
    <dbReference type="NCBI Taxonomy" id="509169"/>
    <lineage>
        <taxon>Bacteria</taxon>
        <taxon>Pseudomonadati</taxon>
        <taxon>Pseudomonadota</taxon>
        <taxon>Gammaproteobacteria</taxon>
        <taxon>Lysobacterales</taxon>
        <taxon>Lysobacteraceae</taxon>
        <taxon>Xanthomonas</taxon>
    </lineage>
</organism>
<sequence>MMRTERNAAKCAPPNELLHKDRNVSAITTPPDAPGTYHHGDLPAALRRAAWEIVAESGARALTLRACARRAGVSHAAPAHHFGSLNGLVAEMVADGYERMVARIAATQQDVSDPVMGCGLGYIRFAIEFPQHFRLMLSLDLRAHHLRAHPLPRLAQASEAARACLRNALSTAWCAQHGRPPPAELLQQRTLLAWSAAHGYAALAIDHPAQSVPLFPPELIFAPLIPALLAP</sequence>